<dbReference type="PANTHER" id="PTHR43581:SF4">
    <property type="entry name" value="ATP_GTP PHOSPHATASE"/>
    <property type="match status" value="1"/>
</dbReference>
<gene>
    <name evidence="2" type="ORF">SAMN04488135_1323</name>
</gene>
<reference evidence="2 3" key="1">
    <citation type="submission" date="2016-11" db="EMBL/GenBank/DDBJ databases">
        <authorList>
            <person name="Jaros S."/>
            <person name="Januszkiewicz K."/>
            <person name="Wedrychowicz H."/>
        </authorList>
    </citation>
    <scope>NUCLEOTIDE SEQUENCE [LARGE SCALE GENOMIC DNA]</scope>
    <source>
        <strain evidence="2 3">CGMCC 1.10190</strain>
    </source>
</reference>
<organism evidence="2 3">
    <name type="scientific">Pollutimonas bauzanensis</name>
    <dbReference type="NCBI Taxonomy" id="658167"/>
    <lineage>
        <taxon>Bacteria</taxon>
        <taxon>Pseudomonadati</taxon>
        <taxon>Pseudomonadota</taxon>
        <taxon>Betaproteobacteria</taxon>
        <taxon>Burkholderiales</taxon>
        <taxon>Alcaligenaceae</taxon>
        <taxon>Pollutimonas</taxon>
    </lineage>
</organism>
<dbReference type="Pfam" id="PF13304">
    <property type="entry name" value="AAA_21"/>
    <property type="match status" value="1"/>
</dbReference>
<evidence type="ECO:0000259" key="1">
    <source>
        <dbReference type="Pfam" id="PF13304"/>
    </source>
</evidence>
<dbReference type="Proteomes" id="UP000184226">
    <property type="component" value="Unassembled WGS sequence"/>
</dbReference>
<dbReference type="RefSeq" id="WP_073110329.1">
    <property type="nucleotide sequence ID" value="NZ_FQXE01000032.1"/>
</dbReference>
<feature type="domain" description="ATPase AAA-type core" evidence="1">
    <location>
        <begin position="23"/>
        <end position="330"/>
    </location>
</feature>
<dbReference type="InterPro" id="IPR003959">
    <property type="entry name" value="ATPase_AAA_core"/>
</dbReference>
<evidence type="ECO:0000313" key="2">
    <source>
        <dbReference type="EMBL" id="SHI54971.1"/>
    </source>
</evidence>
<dbReference type="PANTHER" id="PTHR43581">
    <property type="entry name" value="ATP/GTP PHOSPHATASE"/>
    <property type="match status" value="1"/>
</dbReference>
<evidence type="ECO:0000313" key="3">
    <source>
        <dbReference type="Proteomes" id="UP000184226"/>
    </source>
</evidence>
<dbReference type="GO" id="GO:0005524">
    <property type="term" value="F:ATP binding"/>
    <property type="evidence" value="ECO:0007669"/>
    <property type="project" value="InterPro"/>
</dbReference>
<accession>A0A1M6C2C7</accession>
<protein>
    <submittedName>
        <fullName evidence="2">Predicted ATPase</fullName>
    </submittedName>
</protein>
<dbReference type="STRING" id="658167.SAMN04488135_1323"/>
<proteinExistence type="predicted"/>
<dbReference type="EMBL" id="FQXE01000032">
    <property type="protein sequence ID" value="SHI54971.1"/>
    <property type="molecule type" value="Genomic_DNA"/>
</dbReference>
<dbReference type="OrthoDB" id="8685799at2"/>
<keyword evidence="3" id="KW-1185">Reference proteome</keyword>
<dbReference type="Gene3D" id="3.40.50.300">
    <property type="entry name" value="P-loop containing nucleotide triphosphate hydrolases"/>
    <property type="match status" value="1"/>
</dbReference>
<dbReference type="CDD" id="cd00267">
    <property type="entry name" value="ABC_ATPase"/>
    <property type="match status" value="1"/>
</dbReference>
<dbReference type="GO" id="GO:0016887">
    <property type="term" value="F:ATP hydrolysis activity"/>
    <property type="evidence" value="ECO:0007669"/>
    <property type="project" value="InterPro"/>
</dbReference>
<dbReference type="AlphaFoldDB" id="A0A1M6C2C7"/>
<dbReference type="InterPro" id="IPR051396">
    <property type="entry name" value="Bact_Antivir_Def_Nuclease"/>
</dbReference>
<sequence>MKIKLNTEYKSIKYLNEIDLPNFVILTGLNGAGKSQLLQSITSKKTVLEDGEKVLTKIKTLSDGLGAISSTTFYGSDLERFCIETEQKITSFNYHKKNFPQSTYNFESYFSNDEKHIIRQILKSGKKGSEQDLGYITRSEILQHVPPDYVAPKKVKQFASPDLFQMDLSRVFKVYHIHLEDNDYKCYLKEKKNRPDIEALSPTEFVAKHGEPPWILANEILASANMGYQFTTPEGQGRDDRFTAKLINQSSGVEISFSELSSGEKVIMALSLALYTAEDDSEYPEVLLLDEPDCHLHPSMAGKLLDVLNEVFVSRRGIKVIMTTHSPSTVALAQEENLYVMSKEAGRLSKQTKDRCIKTLTAGIPALSIKYENRIQVFVESKHDAKNYSSIYELLKDRLENDISLNFISSGAGGSGSSEQVQEIVSLMRKNGNGTVFGVIDWDGKRTCGDFVKVIAKGRRYSLENLILDPFLLALYLLRESLISPEKIGLSSRISYPMLGELSLPDRQKLAKYVVDELRENANIPTSRDFIMATYLDGSKLHHEDWYFNINGHDLEELAKLTFKPLNRFRGENDLKHDLIRKIMRDFPQFVPVEFYEVFRSLQTCHLD</sequence>
<dbReference type="SUPFAM" id="SSF52540">
    <property type="entry name" value="P-loop containing nucleoside triphosphate hydrolases"/>
    <property type="match status" value="1"/>
</dbReference>
<dbReference type="InterPro" id="IPR027417">
    <property type="entry name" value="P-loop_NTPase"/>
</dbReference>
<name>A0A1M6C2C7_9BURK</name>